<keyword evidence="2" id="KW-0964">Secreted</keyword>
<evidence type="ECO:0000313" key="3">
    <source>
        <dbReference type="EMBL" id="KNC27185.1"/>
    </source>
</evidence>
<dbReference type="SUPFAM" id="SSF55797">
    <property type="entry name" value="PR-1-like"/>
    <property type="match status" value="1"/>
</dbReference>
<gene>
    <name evidence="3" type="ORF">FF38_09816</name>
</gene>
<dbReference type="EMBL" id="JRES01000931">
    <property type="protein sequence ID" value="KNC27185.1"/>
    <property type="molecule type" value="Genomic_DNA"/>
</dbReference>
<protein>
    <recommendedName>
        <fullName evidence="5">SCP domain-containing protein</fullName>
    </recommendedName>
</protein>
<dbReference type="Gene3D" id="3.40.33.10">
    <property type="entry name" value="CAP"/>
    <property type="match status" value="1"/>
</dbReference>
<evidence type="ECO:0000256" key="1">
    <source>
        <dbReference type="ARBA" id="ARBA00004613"/>
    </source>
</evidence>
<keyword evidence="4" id="KW-1185">Reference proteome</keyword>
<accession>A0A0L0C4H1</accession>
<dbReference type="AlphaFoldDB" id="A0A0L0C4H1"/>
<feature type="non-terminal residue" evidence="3">
    <location>
        <position position="111"/>
    </location>
</feature>
<dbReference type="OrthoDB" id="414826at2759"/>
<name>A0A0L0C4H1_LUCCU</name>
<dbReference type="Proteomes" id="UP000037069">
    <property type="component" value="Unassembled WGS sequence"/>
</dbReference>
<sequence length="111" mass="12507">MFDEKNNIENPTEMPKEFVEDHEVAKQFTTIINDQVSRVGCAVALGADCLDSNEMSFKYCYYTVCSYDFDMGGIIYKVGKPTGRCSRWGVGRSKTYINLCANSGEIFAEEN</sequence>
<comment type="caution">
    <text evidence="3">The sequence shown here is derived from an EMBL/GenBank/DDBJ whole genome shotgun (WGS) entry which is preliminary data.</text>
</comment>
<reference evidence="3 4" key="1">
    <citation type="journal article" date="2015" name="Nat. Commun.">
        <title>Lucilia cuprina genome unlocks parasitic fly biology to underpin future interventions.</title>
        <authorList>
            <person name="Anstead C.A."/>
            <person name="Korhonen P.K."/>
            <person name="Young N.D."/>
            <person name="Hall R.S."/>
            <person name="Jex A.R."/>
            <person name="Murali S.C."/>
            <person name="Hughes D.S."/>
            <person name="Lee S.F."/>
            <person name="Perry T."/>
            <person name="Stroehlein A.J."/>
            <person name="Ansell B.R."/>
            <person name="Breugelmans B."/>
            <person name="Hofmann A."/>
            <person name="Qu J."/>
            <person name="Dugan S."/>
            <person name="Lee S.L."/>
            <person name="Chao H."/>
            <person name="Dinh H."/>
            <person name="Han Y."/>
            <person name="Doddapaneni H.V."/>
            <person name="Worley K.C."/>
            <person name="Muzny D.M."/>
            <person name="Ioannidis P."/>
            <person name="Waterhouse R.M."/>
            <person name="Zdobnov E.M."/>
            <person name="James P.J."/>
            <person name="Bagnall N.H."/>
            <person name="Kotze A.C."/>
            <person name="Gibbs R.A."/>
            <person name="Richards S."/>
            <person name="Batterham P."/>
            <person name="Gasser R.B."/>
        </authorList>
    </citation>
    <scope>NUCLEOTIDE SEQUENCE [LARGE SCALE GENOMIC DNA]</scope>
    <source>
        <strain evidence="3 4">LS</strain>
        <tissue evidence="3">Full body</tissue>
    </source>
</reference>
<evidence type="ECO:0000256" key="2">
    <source>
        <dbReference type="ARBA" id="ARBA00022525"/>
    </source>
</evidence>
<comment type="subcellular location">
    <subcellularLocation>
        <location evidence="1">Secreted</location>
    </subcellularLocation>
</comment>
<proteinExistence type="predicted"/>
<evidence type="ECO:0008006" key="5">
    <source>
        <dbReference type="Google" id="ProtNLM"/>
    </source>
</evidence>
<dbReference type="InterPro" id="IPR035940">
    <property type="entry name" value="CAP_sf"/>
</dbReference>
<organism evidence="3 4">
    <name type="scientific">Lucilia cuprina</name>
    <name type="common">Green bottle fly</name>
    <name type="synonym">Australian sheep blowfly</name>
    <dbReference type="NCBI Taxonomy" id="7375"/>
    <lineage>
        <taxon>Eukaryota</taxon>
        <taxon>Metazoa</taxon>
        <taxon>Ecdysozoa</taxon>
        <taxon>Arthropoda</taxon>
        <taxon>Hexapoda</taxon>
        <taxon>Insecta</taxon>
        <taxon>Pterygota</taxon>
        <taxon>Neoptera</taxon>
        <taxon>Endopterygota</taxon>
        <taxon>Diptera</taxon>
        <taxon>Brachycera</taxon>
        <taxon>Muscomorpha</taxon>
        <taxon>Oestroidea</taxon>
        <taxon>Calliphoridae</taxon>
        <taxon>Luciliinae</taxon>
        <taxon>Lucilia</taxon>
    </lineage>
</organism>
<evidence type="ECO:0000313" key="4">
    <source>
        <dbReference type="Proteomes" id="UP000037069"/>
    </source>
</evidence>